<accession>A0A8S9LVQ0</accession>
<dbReference type="EMBL" id="QGKY02000089">
    <property type="protein sequence ID" value="KAF2609919.1"/>
    <property type="molecule type" value="Genomic_DNA"/>
</dbReference>
<dbReference type="AlphaFoldDB" id="A0A8S9LVQ0"/>
<dbReference type="GO" id="GO:0004842">
    <property type="term" value="F:ubiquitin-protein transferase activity"/>
    <property type="evidence" value="ECO:0007669"/>
    <property type="project" value="TreeGrafter"/>
</dbReference>
<dbReference type="GO" id="GO:0006513">
    <property type="term" value="P:protein monoubiquitination"/>
    <property type="evidence" value="ECO:0007669"/>
    <property type="project" value="TreeGrafter"/>
</dbReference>
<keyword evidence="1" id="KW-0472">Membrane</keyword>
<dbReference type="GO" id="GO:1990429">
    <property type="term" value="C:peroxisomal importomer complex"/>
    <property type="evidence" value="ECO:0007669"/>
    <property type="project" value="TreeGrafter"/>
</dbReference>
<evidence type="ECO:0000313" key="2">
    <source>
        <dbReference type="EMBL" id="KAF2609919.1"/>
    </source>
</evidence>
<organism evidence="2">
    <name type="scientific">Brassica cretica</name>
    <name type="common">Mustard</name>
    <dbReference type="NCBI Taxonomy" id="69181"/>
    <lineage>
        <taxon>Eukaryota</taxon>
        <taxon>Viridiplantae</taxon>
        <taxon>Streptophyta</taxon>
        <taxon>Embryophyta</taxon>
        <taxon>Tracheophyta</taxon>
        <taxon>Spermatophyta</taxon>
        <taxon>Magnoliopsida</taxon>
        <taxon>eudicotyledons</taxon>
        <taxon>Gunneridae</taxon>
        <taxon>Pentapetalae</taxon>
        <taxon>rosids</taxon>
        <taxon>malvids</taxon>
        <taxon>Brassicales</taxon>
        <taxon>Brassicaceae</taxon>
        <taxon>Brassiceae</taxon>
        <taxon>Brassica</taxon>
    </lineage>
</organism>
<keyword evidence="1" id="KW-0812">Transmembrane</keyword>
<dbReference type="GO" id="GO:0016558">
    <property type="term" value="P:protein import into peroxisome matrix"/>
    <property type="evidence" value="ECO:0007669"/>
    <property type="project" value="InterPro"/>
</dbReference>
<keyword evidence="1" id="KW-1133">Transmembrane helix</keyword>
<name>A0A8S9LVQ0_BRACR</name>
<proteinExistence type="predicted"/>
<dbReference type="GO" id="GO:0008270">
    <property type="term" value="F:zinc ion binding"/>
    <property type="evidence" value="ECO:0007669"/>
    <property type="project" value="InterPro"/>
</dbReference>
<feature type="transmembrane region" description="Helical" evidence="1">
    <location>
        <begin position="48"/>
        <end position="68"/>
    </location>
</feature>
<evidence type="ECO:0000256" key="1">
    <source>
        <dbReference type="SAM" id="Phobius"/>
    </source>
</evidence>
<sequence length="146" mass="17000">MIWAELGFAVQDYHSVTSSYIYWTLLDSILSAFKLLGSKFVELQGKNWYPLPLFCLKVFITIILDWLVPSRRRFKYNVRNEKAMDTSSRISKIRNHERERLRGPPWLKTVQGALLTCSYAVLDYAQTGLIAAVFIFKVSTHTLHRL</sequence>
<dbReference type="InterPro" id="IPR017375">
    <property type="entry name" value="PEX12"/>
</dbReference>
<dbReference type="GO" id="GO:0005778">
    <property type="term" value="C:peroxisomal membrane"/>
    <property type="evidence" value="ECO:0007669"/>
    <property type="project" value="InterPro"/>
</dbReference>
<protein>
    <submittedName>
        <fullName evidence="2">Uncharacterized protein</fullName>
    </submittedName>
</protein>
<dbReference type="PANTHER" id="PTHR12888">
    <property type="entry name" value="PEROXISOME ASSEMBLY PROTEIN 12 PEROXIN-12"/>
    <property type="match status" value="1"/>
</dbReference>
<reference evidence="2" key="1">
    <citation type="submission" date="2019-12" db="EMBL/GenBank/DDBJ databases">
        <title>Genome sequencing and annotation of Brassica cretica.</title>
        <authorList>
            <person name="Studholme D.J."/>
            <person name="Sarris P.F."/>
        </authorList>
    </citation>
    <scope>NUCLEOTIDE SEQUENCE</scope>
    <source>
        <strain evidence="2">PFS-102/07</strain>
        <tissue evidence="2">Leaf</tissue>
    </source>
</reference>
<dbReference type="PANTHER" id="PTHR12888:SF0">
    <property type="entry name" value="PEROXISOME ASSEMBLY PROTEIN 12"/>
    <property type="match status" value="1"/>
</dbReference>
<comment type="caution">
    <text evidence="2">The sequence shown here is derived from an EMBL/GenBank/DDBJ whole genome shotgun (WGS) entry which is preliminary data.</text>
</comment>
<gene>
    <name evidence="2" type="ORF">F2Q70_00009586</name>
</gene>